<gene>
    <name evidence="3" type="ORF">ACFOSH_22740</name>
</gene>
<protein>
    <submittedName>
        <fullName evidence="3">Uncharacterized protein</fullName>
    </submittedName>
</protein>
<keyword evidence="2" id="KW-0472">Membrane</keyword>
<reference evidence="4" key="1">
    <citation type="journal article" date="2019" name="Int. J. Syst. Evol. Microbiol.">
        <title>The Global Catalogue of Microorganisms (GCM) 10K type strain sequencing project: providing services to taxonomists for standard genome sequencing and annotation.</title>
        <authorList>
            <consortium name="The Broad Institute Genomics Platform"/>
            <consortium name="The Broad Institute Genome Sequencing Center for Infectious Disease"/>
            <person name="Wu L."/>
            <person name="Ma J."/>
        </authorList>
    </citation>
    <scope>NUCLEOTIDE SEQUENCE [LARGE SCALE GENOMIC DNA]</scope>
    <source>
        <strain evidence="4">CGMCC 4.7676</strain>
    </source>
</reference>
<feature type="transmembrane region" description="Helical" evidence="2">
    <location>
        <begin position="74"/>
        <end position="93"/>
    </location>
</feature>
<feature type="compositionally biased region" description="Pro residues" evidence="1">
    <location>
        <begin position="126"/>
        <end position="140"/>
    </location>
</feature>
<feature type="compositionally biased region" description="Low complexity" evidence="1">
    <location>
        <begin position="180"/>
        <end position="189"/>
    </location>
</feature>
<feature type="region of interest" description="Disordered" evidence="1">
    <location>
        <begin position="103"/>
        <end position="206"/>
    </location>
</feature>
<name>A0ABV7P1C0_9PSEU</name>
<feature type="compositionally biased region" description="Low complexity" evidence="1">
    <location>
        <begin position="103"/>
        <end position="125"/>
    </location>
</feature>
<accession>A0ABV7P1C0</accession>
<keyword evidence="4" id="KW-1185">Reference proteome</keyword>
<organism evidence="3 4">
    <name type="scientific">Amycolatopsis speibonae</name>
    <dbReference type="NCBI Taxonomy" id="1450224"/>
    <lineage>
        <taxon>Bacteria</taxon>
        <taxon>Bacillati</taxon>
        <taxon>Actinomycetota</taxon>
        <taxon>Actinomycetes</taxon>
        <taxon>Pseudonocardiales</taxon>
        <taxon>Pseudonocardiaceae</taxon>
        <taxon>Amycolatopsis</taxon>
    </lineage>
</organism>
<sequence>MKRWVFVLVVGIGFLVVTLLFSREDPNLIKCGGKIMSPGDICETTKNGRSTGEDTYAEMKAAAESRAETFRKHGLWMAGVGVVLTGVGATMLIRGKRRKAHAAAAAQPGFPQQQQGFQQPYAGQFPPQPHPQHTQPPQPYPQHTQPQQPQALQPQVQQLQPQNAQPQQAQWQPGPPPQQSHPQQQAGWPQQPPPGGPPQQFGPRGY</sequence>
<keyword evidence="2" id="KW-1133">Transmembrane helix</keyword>
<proteinExistence type="predicted"/>
<evidence type="ECO:0000256" key="2">
    <source>
        <dbReference type="SAM" id="Phobius"/>
    </source>
</evidence>
<evidence type="ECO:0000313" key="3">
    <source>
        <dbReference type="EMBL" id="MFC3452263.1"/>
    </source>
</evidence>
<keyword evidence="2" id="KW-0812">Transmembrane</keyword>
<dbReference type="RefSeq" id="WP_378241048.1">
    <property type="nucleotide sequence ID" value="NZ_JBHRWK010000034.1"/>
</dbReference>
<dbReference type="Proteomes" id="UP001595645">
    <property type="component" value="Unassembled WGS sequence"/>
</dbReference>
<comment type="caution">
    <text evidence="3">The sequence shown here is derived from an EMBL/GenBank/DDBJ whole genome shotgun (WGS) entry which is preliminary data.</text>
</comment>
<evidence type="ECO:0000256" key="1">
    <source>
        <dbReference type="SAM" id="MobiDB-lite"/>
    </source>
</evidence>
<feature type="compositionally biased region" description="Low complexity" evidence="1">
    <location>
        <begin position="141"/>
        <end position="172"/>
    </location>
</feature>
<evidence type="ECO:0000313" key="4">
    <source>
        <dbReference type="Proteomes" id="UP001595645"/>
    </source>
</evidence>
<dbReference type="EMBL" id="JBHRWK010000034">
    <property type="protein sequence ID" value="MFC3452263.1"/>
    <property type="molecule type" value="Genomic_DNA"/>
</dbReference>